<dbReference type="Proteomes" id="UP001642501">
    <property type="component" value="Unassembled WGS sequence"/>
</dbReference>
<dbReference type="Pfam" id="PF00153">
    <property type="entry name" value="Mito_carr"/>
    <property type="match status" value="3"/>
</dbReference>
<dbReference type="PANTHER" id="PTHR45624:SF4">
    <property type="entry name" value="CONGESTED-LIKE TRACHEA PROTEIN-RELATED"/>
    <property type="match status" value="1"/>
</dbReference>
<protein>
    <submittedName>
        <fullName evidence="14">Carnitine transporter</fullName>
    </submittedName>
</protein>
<feature type="transmembrane region" description="Helical" evidence="13">
    <location>
        <begin position="174"/>
        <end position="196"/>
    </location>
</feature>
<reference evidence="14 15" key="1">
    <citation type="submission" date="2024-01" db="EMBL/GenBank/DDBJ databases">
        <authorList>
            <person name="Allen C."/>
            <person name="Tagirdzhanova G."/>
        </authorList>
    </citation>
    <scope>NUCLEOTIDE SEQUENCE [LARGE SCALE GENOMIC DNA]</scope>
    <source>
        <strain evidence="14 15">CBS 573.63</strain>
    </source>
</reference>
<dbReference type="InterPro" id="IPR023395">
    <property type="entry name" value="MCP_dom_sf"/>
</dbReference>
<gene>
    <name evidence="14" type="primary">CRC1</name>
    <name evidence="14" type="ORF">SEPCBS57363_001417</name>
</gene>
<evidence type="ECO:0000313" key="15">
    <source>
        <dbReference type="Proteomes" id="UP001642501"/>
    </source>
</evidence>
<sequence>MTTSESGAPSPIPVAPAEPPAAPATSVPITARMSEAAKAEMKELKAGALEITKKTDAFVSDSVPTPAAAASSLAAQARSFAAGGFGGICAVLVGHPFDLVKVRLQTAEKGVYSSAIDVVRKTVAKEGLRRGMYAGVTAPLIGVTPMFAVSFWGYDLGKSLISEISTPNPDGSLTIGQISAAGFFSAIPMTAITAPFERVKVMLQVQGQKVLAPGEKPQYNGALDVVRHLYKEGGIRSVFRGSVATLARDGPGSAAYFAAYEYIKQSLTPKDPVTGKANGQLSLTAITVAGAGAGVAMWIPVFPVDTVKSRLQTSTTPGITIGSVVRELYGRGGFKAFFPGIGPALARAVPANAATFLGVELAHQAMNEMFN</sequence>
<dbReference type="InterPro" id="IPR050567">
    <property type="entry name" value="Mitochondrial_Carrier"/>
</dbReference>
<feature type="compositionally biased region" description="Pro residues" evidence="12">
    <location>
        <begin position="10"/>
        <end position="22"/>
    </location>
</feature>
<evidence type="ECO:0000256" key="12">
    <source>
        <dbReference type="SAM" id="MobiDB-lite"/>
    </source>
</evidence>
<proteinExistence type="inferred from homology"/>
<evidence type="ECO:0000256" key="10">
    <source>
        <dbReference type="PROSITE-ProRule" id="PRU00282"/>
    </source>
</evidence>
<feature type="repeat" description="Solcar" evidence="10">
    <location>
        <begin position="173"/>
        <end position="266"/>
    </location>
</feature>
<accession>A0ABP0DA55</accession>
<feature type="repeat" description="Solcar" evidence="10">
    <location>
        <begin position="281"/>
        <end position="365"/>
    </location>
</feature>
<evidence type="ECO:0000256" key="5">
    <source>
        <dbReference type="ARBA" id="ARBA00022737"/>
    </source>
</evidence>
<evidence type="ECO:0000256" key="7">
    <source>
        <dbReference type="ARBA" id="ARBA00022989"/>
    </source>
</evidence>
<keyword evidence="15" id="KW-1185">Reference proteome</keyword>
<keyword evidence="3 11" id="KW-0813">Transport</keyword>
<evidence type="ECO:0000256" key="1">
    <source>
        <dbReference type="ARBA" id="ARBA00004225"/>
    </source>
</evidence>
<evidence type="ECO:0000256" key="4">
    <source>
        <dbReference type="ARBA" id="ARBA00022692"/>
    </source>
</evidence>
<dbReference type="PANTHER" id="PTHR45624">
    <property type="entry name" value="MITOCHONDRIAL BASIC AMINO ACIDS TRANSPORTER-RELATED"/>
    <property type="match status" value="1"/>
</dbReference>
<comment type="caution">
    <text evidence="14">The sequence shown here is derived from an EMBL/GenBank/DDBJ whole genome shotgun (WGS) entry which is preliminary data.</text>
</comment>
<feature type="transmembrane region" description="Helical" evidence="13">
    <location>
        <begin position="131"/>
        <end position="154"/>
    </location>
</feature>
<evidence type="ECO:0000313" key="14">
    <source>
        <dbReference type="EMBL" id="CAK7265103.1"/>
    </source>
</evidence>
<dbReference type="SUPFAM" id="SSF103506">
    <property type="entry name" value="Mitochondrial carrier"/>
    <property type="match status" value="1"/>
</dbReference>
<evidence type="ECO:0000256" key="11">
    <source>
        <dbReference type="RuleBase" id="RU000488"/>
    </source>
</evidence>
<evidence type="ECO:0000256" key="8">
    <source>
        <dbReference type="ARBA" id="ARBA00023128"/>
    </source>
</evidence>
<dbReference type="Gene3D" id="1.50.40.10">
    <property type="entry name" value="Mitochondrial carrier domain"/>
    <property type="match status" value="2"/>
</dbReference>
<evidence type="ECO:0000256" key="9">
    <source>
        <dbReference type="ARBA" id="ARBA00023136"/>
    </source>
</evidence>
<keyword evidence="4 10" id="KW-0812">Transmembrane</keyword>
<evidence type="ECO:0000256" key="2">
    <source>
        <dbReference type="ARBA" id="ARBA00006375"/>
    </source>
</evidence>
<keyword evidence="6" id="KW-0999">Mitochondrion inner membrane</keyword>
<comment type="subcellular location">
    <subcellularLocation>
        <location evidence="1">Mitochondrion membrane</location>
        <topology evidence="1">Multi-pass membrane protein</topology>
    </subcellularLocation>
</comment>
<evidence type="ECO:0000256" key="3">
    <source>
        <dbReference type="ARBA" id="ARBA00022448"/>
    </source>
</evidence>
<keyword evidence="7 13" id="KW-1133">Transmembrane helix</keyword>
<keyword evidence="9 10" id="KW-0472">Membrane</keyword>
<dbReference type="InterPro" id="IPR018108">
    <property type="entry name" value="MCP_transmembrane"/>
</dbReference>
<dbReference type="PROSITE" id="PS50920">
    <property type="entry name" value="SOLCAR"/>
    <property type="match status" value="3"/>
</dbReference>
<feature type="region of interest" description="Disordered" evidence="12">
    <location>
        <begin position="1"/>
        <end position="25"/>
    </location>
</feature>
<organism evidence="14 15">
    <name type="scientific">Sporothrix epigloea</name>
    <dbReference type="NCBI Taxonomy" id="1892477"/>
    <lineage>
        <taxon>Eukaryota</taxon>
        <taxon>Fungi</taxon>
        <taxon>Dikarya</taxon>
        <taxon>Ascomycota</taxon>
        <taxon>Pezizomycotina</taxon>
        <taxon>Sordariomycetes</taxon>
        <taxon>Sordariomycetidae</taxon>
        <taxon>Ophiostomatales</taxon>
        <taxon>Ophiostomataceae</taxon>
        <taxon>Sporothrix</taxon>
    </lineage>
</organism>
<comment type="similarity">
    <text evidence="2 11">Belongs to the mitochondrial carrier (TC 2.A.29) family.</text>
</comment>
<keyword evidence="8" id="KW-0496">Mitochondrion</keyword>
<name>A0ABP0DA55_9PEZI</name>
<dbReference type="EMBL" id="CAWUOM010000014">
    <property type="protein sequence ID" value="CAK7265103.1"/>
    <property type="molecule type" value="Genomic_DNA"/>
</dbReference>
<evidence type="ECO:0000256" key="13">
    <source>
        <dbReference type="SAM" id="Phobius"/>
    </source>
</evidence>
<keyword evidence="5" id="KW-0677">Repeat</keyword>
<feature type="repeat" description="Solcar" evidence="10">
    <location>
        <begin position="74"/>
        <end position="160"/>
    </location>
</feature>
<evidence type="ECO:0000256" key="6">
    <source>
        <dbReference type="ARBA" id="ARBA00022792"/>
    </source>
</evidence>